<organism evidence="1">
    <name type="scientific">Ralstonia solanacearum CFBP2957</name>
    <dbReference type="NCBI Taxonomy" id="859656"/>
    <lineage>
        <taxon>Bacteria</taxon>
        <taxon>Pseudomonadati</taxon>
        <taxon>Pseudomonadota</taxon>
        <taxon>Betaproteobacteria</taxon>
        <taxon>Burkholderiales</taxon>
        <taxon>Burkholderiaceae</taxon>
        <taxon>Ralstonia</taxon>
        <taxon>Ralstonia solanacearum species complex</taxon>
    </lineage>
</organism>
<keyword evidence="1" id="KW-0614">Plasmid</keyword>
<proteinExistence type="predicted"/>
<keyword evidence="1" id="KW-0418">Kinase</keyword>
<dbReference type="EMBL" id="FP885907">
    <property type="protein sequence ID" value="CBJ54402.1"/>
    <property type="molecule type" value="Genomic_DNA"/>
</dbReference>
<dbReference type="GO" id="GO:0004673">
    <property type="term" value="F:protein histidine kinase activity"/>
    <property type="evidence" value="ECO:0007669"/>
    <property type="project" value="UniProtKB-EC"/>
</dbReference>
<reference evidence="1" key="2">
    <citation type="submission" date="2010-02" db="EMBL/GenBank/DDBJ databases">
        <authorList>
            <person name="Genoscope - CEA"/>
        </authorList>
    </citation>
    <scope>NUCLEOTIDE SEQUENCE</scope>
    <source>
        <strain evidence="1">CFBP2957</strain>
        <plasmid evidence="1">RCFBPv3_mp</plasmid>
    </source>
</reference>
<protein>
    <submittedName>
        <fullName evidence="1">Putative periplasmic sensor hybrid histidine kinase</fullName>
        <ecNumber evidence="1">2.7.13.3</ecNumber>
    </submittedName>
</protein>
<sequence length="81" mass="8616">MEALGTLTGGVAHDFNNVLQVVRGNLERLASRYGRGAKLSSQLLAFGRRQPLAPVVINPGRRLRALGDPSAGTGRANEDAY</sequence>
<evidence type="ECO:0000313" key="1">
    <source>
        <dbReference type="EMBL" id="CBJ54402.1"/>
    </source>
</evidence>
<keyword evidence="1" id="KW-0808">Transferase</keyword>
<name>D8P666_RALSL</name>
<dbReference type="AlphaFoldDB" id="D8P666"/>
<accession>D8P666</accession>
<reference evidence="1" key="1">
    <citation type="journal article" date="2010" name="BMC Genomics">
        <title>Genomes of three tomato pathogens within the Ralstonia solanacearum species complex reveal significant evolutionary divergence.</title>
        <authorList>
            <person name="Remenant B."/>
            <person name="Coupat-Goutaland B."/>
            <person name="Guidot A."/>
            <person name="Cellier G."/>
            <person name="Wicker E."/>
            <person name="Allen C."/>
            <person name="Fegan M."/>
            <person name="Pruvost O."/>
            <person name="Elbaz M."/>
            <person name="Calteau A."/>
            <person name="Salvignol G."/>
            <person name="Mornico D."/>
            <person name="Mangenot S."/>
            <person name="Barbe V."/>
            <person name="Medigue C."/>
            <person name="Prior P."/>
        </authorList>
    </citation>
    <scope>NUCLEOTIDE SEQUENCE [LARGE SCALE GENOMIC DNA]</scope>
    <source>
        <strain evidence="1">CFBP2957</strain>
        <plasmid evidence="1">RCFBPv3_mp</plasmid>
    </source>
</reference>
<dbReference type="Gene3D" id="1.10.287.130">
    <property type="match status" value="1"/>
</dbReference>
<gene>
    <name evidence="1" type="ORF">RCFBP_mp30319</name>
</gene>
<dbReference type="PATRIC" id="fig|859656.5.peg.4756"/>
<dbReference type="EC" id="2.7.13.3" evidence="1"/>
<geneLocation type="plasmid" evidence="1">
    <name>RCFBPv3_mp</name>
</geneLocation>